<feature type="compositionally biased region" description="Low complexity" evidence="1">
    <location>
        <begin position="33"/>
        <end position="48"/>
    </location>
</feature>
<feature type="region of interest" description="Disordered" evidence="1">
    <location>
        <begin position="33"/>
        <end position="67"/>
    </location>
</feature>
<keyword evidence="3" id="KW-1185">Reference proteome</keyword>
<proteinExistence type="predicted"/>
<dbReference type="KEGG" id="sact:DMT42_19815"/>
<evidence type="ECO:0000313" key="3">
    <source>
        <dbReference type="Proteomes" id="UP000247634"/>
    </source>
</evidence>
<name>A0A2U9PEX0_STRAS</name>
<dbReference type="OrthoDB" id="4251024at2"/>
<dbReference type="GO" id="GO:0004658">
    <property type="term" value="F:propionyl-CoA carboxylase activity"/>
    <property type="evidence" value="ECO:0007669"/>
    <property type="project" value="InterPro"/>
</dbReference>
<evidence type="ECO:0000313" key="2">
    <source>
        <dbReference type="EMBL" id="AWT47678.1"/>
    </source>
</evidence>
<evidence type="ECO:0000256" key="1">
    <source>
        <dbReference type="SAM" id="MobiDB-lite"/>
    </source>
</evidence>
<evidence type="ECO:0008006" key="4">
    <source>
        <dbReference type="Google" id="ProtNLM"/>
    </source>
</evidence>
<dbReference type="Proteomes" id="UP000247634">
    <property type="component" value="Chromosome"/>
</dbReference>
<protein>
    <recommendedName>
        <fullName evidence="4">Acyl-CoA carboxylase subunit epsilon</fullName>
    </recommendedName>
</protein>
<dbReference type="AlphaFoldDB" id="A0A2U9PEX0"/>
<dbReference type="InterPro" id="IPR032716">
    <property type="entry name" value="ACC_epsilon"/>
</dbReference>
<dbReference type="Pfam" id="PF13822">
    <property type="entry name" value="ACC_epsilon"/>
    <property type="match status" value="1"/>
</dbReference>
<accession>A0A2U9PEX0</accession>
<dbReference type="GO" id="GO:0003989">
    <property type="term" value="F:acetyl-CoA carboxylase activity"/>
    <property type="evidence" value="ECO:0007669"/>
    <property type="project" value="InterPro"/>
</dbReference>
<reference evidence="2 3" key="1">
    <citation type="submission" date="2018-06" db="EMBL/GenBank/DDBJ databases">
        <title>The complete genome sequence of a nosiheptide producer Streptomyces actuosus ATCC 25421: deducing the ability of producing a new class III lantibiotics.</title>
        <authorList>
            <person name="Liu W."/>
            <person name="Sun F."/>
            <person name="Hu Y."/>
        </authorList>
    </citation>
    <scope>NUCLEOTIDE SEQUENCE [LARGE SCALE GENOMIC DNA]</scope>
    <source>
        <strain evidence="2 3">ATCC 25421</strain>
    </source>
</reference>
<gene>
    <name evidence="2" type="ORF">DMT42_19815</name>
</gene>
<organism evidence="2 3">
    <name type="scientific">Streptomyces actuosus</name>
    <dbReference type="NCBI Taxonomy" id="1885"/>
    <lineage>
        <taxon>Bacteria</taxon>
        <taxon>Bacillati</taxon>
        <taxon>Actinomycetota</taxon>
        <taxon>Actinomycetes</taxon>
        <taxon>Kitasatosporales</taxon>
        <taxon>Streptomycetaceae</taxon>
        <taxon>Streptomyces</taxon>
    </lineage>
</organism>
<sequence length="67" mass="7210">MPVTSATPLVRVERGHASDDELAALTVVLLSRTTAPAPAAGPTAPAVPLWDRPERNAPYRPPVSWRR</sequence>
<dbReference type="EMBL" id="CP029788">
    <property type="protein sequence ID" value="AWT47678.1"/>
    <property type="molecule type" value="Genomic_DNA"/>
</dbReference>